<gene>
    <name evidence="3" type="ORF">JMJ77_011792</name>
</gene>
<feature type="compositionally biased region" description="Polar residues" evidence="1">
    <location>
        <begin position="749"/>
        <end position="773"/>
    </location>
</feature>
<organism evidence="3 4">
    <name type="scientific">Colletotrichum scovillei</name>
    <dbReference type="NCBI Taxonomy" id="1209932"/>
    <lineage>
        <taxon>Eukaryota</taxon>
        <taxon>Fungi</taxon>
        <taxon>Dikarya</taxon>
        <taxon>Ascomycota</taxon>
        <taxon>Pezizomycotina</taxon>
        <taxon>Sordariomycetes</taxon>
        <taxon>Hypocreomycetidae</taxon>
        <taxon>Glomerellales</taxon>
        <taxon>Glomerellaceae</taxon>
        <taxon>Colletotrichum</taxon>
        <taxon>Colletotrichum acutatum species complex</taxon>
    </lineage>
</organism>
<feature type="region of interest" description="Disordered" evidence="1">
    <location>
        <begin position="1"/>
        <end position="79"/>
    </location>
</feature>
<evidence type="ECO:0000256" key="2">
    <source>
        <dbReference type="SAM" id="Phobius"/>
    </source>
</evidence>
<evidence type="ECO:0000313" key="3">
    <source>
        <dbReference type="EMBL" id="KAG7043972.1"/>
    </source>
</evidence>
<dbReference type="AlphaFoldDB" id="A0A9P7QXH3"/>
<feature type="compositionally biased region" description="Polar residues" evidence="1">
    <location>
        <begin position="301"/>
        <end position="320"/>
    </location>
</feature>
<comment type="caution">
    <text evidence="3">The sequence shown here is derived from an EMBL/GenBank/DDBJ whole genome shotgun (WGS) entry which is preliminary data.</text>
</comment>
<sequence>MSTHSAPATGRPLDAPSFRVLSRRPGQQVSEGFGRKLNLSARLRAVLPSRRAEKGSTHRNQGHSPTSPPRVGRSSDRITRWNTAKELGRPRKARSSEPEPLLRRANTIAHPPAIRSSREERTLEERRLIHRERRSLKESGDYLGVTGINPVTGELDVETPSTTSFSSASLTLDQKLEARHKSESRRTRRGAELLTEEVTKQLQQREEQRFARKDREKEAIRQAQRKVQWQRHRQQWSSAKEPILSPIAQSTKSISTRGSEARDARNLPEQTTAHHLGMGHTDPKSHLPKHIISEENDADSSDTVIRTPQSRRSSLASTAAQEFGRNGRTLGGDREPTQLPLSFGNSNSPQSISEKSRPGHFGLPASATKGQSQKGKAMEKELPPIPQGPQKTVTFLGQRRPETEPGGRQALRAVSNPLVLRKADDQDPLGYHSREFSRNLSLTSGKIPIRRSRTVSASASLTPTTLLRDHIQGKTYQHLTLDYQQQAAINRWEARQLIPLIRDTEVLDGEEELAVAPLVVARHSLIQSHEVNNQQAAKTRGPPIRANISPFESLLTSQIDLESPPLQENPLAREHIQALEDNLCKVTQELPIPKSLTFEDRATSPRRMEVHEDVICQREVGKMEALKTKAATTPITTIIGCGQDLSQSSLCQEQPERRVSESWSMLQNRRVSRQCDEHMSTSTEDISTEKVRHLRTVKIRTQALAPKASQTLTLQHQNDAIHKVVEKYSARDLVDSDKQESQVEDHVTSHMSTSTSPLTVLEQATQQGQSKIASTGAARAAVANSGNRTAETRKQSLSASGTPRPLPTSLRKPPPDSVPSRRLRNKLRMMRFSNKSLSKSENTVADGIEAVSSRKSSKTFCAMKGGNDNRQNAPTENKQLSAASQARLKAGCSTSTTLVNSDSEGGDTGGRLKRDVLSKRVLKCATDGKQIAGSVARWYWKAISPCFDPTSPARKRLDTNESTWTDVGMFLFALSSGFVLLATAVRLAQGIAWVMQMVQGLLGGLIAILGS</sequence>
<feature type="compositionally biased region" description="Polar residues" evidence="1">
    <location>
        <begin position="784"/>
        <end position="801"/>
    </location>
</feature>
<feature type="compositionally biased region" description="Basic and acidic residues" evidence="1">
    <location>
        <begin position="732"/>
        <end position="748"/>
    </location>
</feature>
<protein>
    <submittedName>
        <fullName evidence="3">Uncharacterized protein</fullName>
    </submittedName>
</protein>
<keyword evidence="2" id="KW-0472">Membrane</keyword>
<keyword evidence="4" id="KW-1185">Reference proteome</keyword>
<keyword evidence="2" id="KW-1133">Transmembrane helix</keyword>
<reference evidence="3" key="1">
    <citation type="submission" date="2021-05" db="EMBL/GenBank/DDBJ databases">
        <title>Comparative genomics of three Colletotrichum scovillei strains and genetic complementation revealed genes involved fungal growth and virulence on chili pepper.</title>
        <authorList>
            <person name="Hsieh D.-K."/>
            <person name="Chuang S.-C."/>
            <person name="Chen C.-Y."/>
            <person name="Chao Y.-T."/>
            <person name="Lu M.-Y.J."/>
            <person name="Lee M.-H."/>
            <person name="Shih M.-C."/>
        </authorList>
    </citation>
    <scope>NUCLEOTIDE SEQUENCE</scope>
    <source>
        <strain evidence="3">Coll-153</strain>
    </source>
</reference>
<feature type="compositionally biased region" description="Polar residues" evidence="1">
    <location>
        <begin position="868"/>
        <end position="882"/>
    </location>
</feature>
<proteinExistence type="predicted"/>
<feature type="region of interest" description="Disordered" evidence="1">
    <location>
        <begin position="863"/>
        <end position="882"/>
    </location>
</feature>
<dbReference type="Proteomes" id="UP000699042">
    <property type="component" value="Unassembled WGS sequence"/>
</dbReference>
<keyword evidence="2" id="KW-0812">Transmembrane</keyword>
<feature type="transmembrane region" description="Helical" evidence="2">
    <location>
        <begin position="991"/>
        <end position="1010"/>
    </location>
</feature>
<feature type="region of interest" description="Disordered" evidence="1">
    <location>
        <begin position="732"/>
        <end position="823"/>
    </location>
</feature>
<accession>A0A9P7QXH3</accession>
<evidence type="ECO:0000256" key="1">
    <source>
        <dbReference type="SAM" id="MobiDB-lite"/>
    </source>
</evidence>
<feature type="compositionally biased region" description="Polar residues" evidence="1">
    <location>
        <begin position="339"/>
        <end position="353"/>
    </location>
</feature>
<evidence type="ECO:0000313" key="4">
    <source>
        <dbReference type="Proteomes" id="UP000699042"/>
    </source>
</evidence>
<feature type="region of interest" description="Disordered" evidence="1">
    <location>
        <begin position="294"/>
        <end position="392"/>
    </location>
</feature>
<feature type="transmembrane region" description="Helical" evidence="2">
    <location>
        <begin position="964"/>
        <end position="984"/>
    </location>
</feature>
<dbReference type="EMBL" id="JAESDN010000011">
    <property type="protein sequence ID" value="KAG7043972.1"/>
    <property type="molecule type" value="Genomic_DNA"/>
</dbReference>
<name>A0A9P7QXH3_9PEZI</name>